<dbReference type="AlphaFoldDB" id="A0A1I8C2T1"/>
<name>A0A1I8C2T1_MELHA</name>
<reference evidence="11" key="1">
    <citation type="submission" date="2016-11" db="UniProtKB">
        <authorList>
            <consortium name="WormBaseParasite"/>
        </authorList>
    </citation>
    <scope>IDENTIFICATION</scope>
</reference>
<accession>A0A1I8C2T1</accession>
<comment type="similarity">
    <text evidence="2 9">Belongs to the Wnt family.</text>
</comment>
<evidence type="ECO:0000313" key="10">
    <source>
        <dbReference type="Proteomes" id="UP000095281"/>
    </source>
</evidence>
<evidence type="ECO:0000256" key="7">
    <source>
        <dbReference type="ARBA" id="ARBA00023157"/>
    </source>
</evidence>
<dbReference type="WBParaSite" id="MhA1_Contig953.frz3.fgene2">
    <property type="protein sequence ID" value="MhA1_Contig953.frz3.fgene2"/>
    <property type="gene ID" value="MhA1_Contig953.frz3.fgene2"/>
</dbReference>
<protein>
    <recommendedName>
        <fullName evidence="9">Protein Wnt</fullName>
    </recommendedName>
</protein>
<keyword evidence="7" id="KW-1015">Disulfide bond</keyword>
<keyword evidence="6 9" id="KW-0879">Wnt signaling pathway</keyword>
<evidence type="ECO:0000256" key="2">
    <source>
        <dbReference type="ARBA" id="ARBA00005683"/>
    </source>
</evidence>
<evidence type="ECO:0000256" key="5">
    <source>
        <dbReference type="ARBA" id="ARBA00022530"/>
    </source>
</evidence>
<dbReference type="GO" id="GO:0005615">
    <property type="term" value="C:extracellular space"/>
    <property type="evidence" value="ECO:0007669"/>
    <property type="project" value="TreeGrafter"/>
</dbReference>
<dbReference type="Proteomes" id="UP000095281">
    <property type="component" value="Unplaced"/>
</dbReference>
<dbReference type="SMART" id="SM00097">
    <property type="entry name" value="WNT1"/>
    <property type="match status" value="1"/>
</dbReference>
<evidence type="ECO:0000256" key="3">
    <source>
        <dbReference type="ARBA" id="ARBA00022473"/>
    </source>
</evidence>
<keyword evidence="10" id="KW-1185">Reference proteome</keyword>
<evidence type="ECO:0000256" key="1">
    <source>
        <dbReference type="ARBA" id="ARBA00004498"/>
    </source>
</evidence>
<dbReference type="InterPro" id="IPR018161">
    <property type="entry name" value="Wnt_CS"/>
</dbReference>
<evidence type="ECO:0000256" key="9">
    <source>
        <dbReference type="RuleBase" id="RU003500"/>
    </source>
</evidence>
<sequence>MTAQLASAISAPDYYNCQMQPGLVKRQREICRQHPAAMRAISEGLRNAIDECHVQFQRERWNCSASFGVVGPVKGAATAETAFIYAISSSGASHSLARACARGLIPECGCGGGEQTYVTSAAPEGFNGKPEQFIWAALMNLHNNRVGRRLLAANVREQCKCHGVSGSCVTKTCWRTVPKLEELASLIKKKYEKAQQVILASDSFTLIVDKERGISDGRLSQIGTSSAIRREQRFLKGKNKVQQAKLASRSELVFLEESPDYCLLENENSSGASGRECFSLKDCEQICCSKGWNTRKAYLNLLN</sequence>
<dbReference type="GO" id="GO:0005109">
    <property type="term" value="F:frizzled binding"/>
    <property type="evidence" value="ECO:0007669"/>
    <property type="project" value="TreeGrafter"/>
</dbReference>
<dbReference type="Pfam" id="PF00110">
    <property type="entry name" value="wnt"/>
    <property type="match status" value="2"/>
</dbReference>
<dbReference type="PANTHER" id="PTHR12027">
    <property type="entry name" value="WNT RELATED"/>
    <property type="match status" value="1"/>
</dbReference>
<dbReference type="PRINTS" id="PR01349">
    <property type="entry name" value="WNTPROTEIN"/>
</dbReference>
<proteinExistence type="inferred from homology"/>
<dbReference type="GO" id="GO:0030182">
    <property type="term" value="P:neuron differentiation"/>
    <property type="evidence" value="ECO:0007669"/>
    <property type="project" value="TreeGrafter"/>
</dbReference>
<evidence type="ECO:0000256" key="6">
    <source>
        <dbReference type="ARBA" id="ARBA00022687"/>
    </source>
</evidence>
<dbReference type="PROSITE" id="PS00246">
    <property type="entry name" value="WNT1"/>
    <property type="match status" value="1"/>
</dbReference>
<comment type="function">
    <text evidence="9">Ligand for members of the frizzled family of seven transmembrane receptors.</text>
</comment>
<keyword evidence="4" id="KW-0964">Secreted</keyword>
<keyword evidence="3 9" id="KW-0217">Developmental protein</keyword>
<dbReference type="GO" id="GO:0060070">
    <property type="term" value="P:canonical Wnt signaling pathway"/>
    <property type="evidence" value="ECO:0007669"/>
    <property type="project" value="TreeGrafter"/>
</dbReference>
<dbReference type="OMA" id="HTCEYTF"/>
<keyword evidence="8" id="KW-0449">Lipoprotein</keyword>
<organism evidence="10 11">
    <name type="scientific">Meloidogyne hapla</name>
    <name type="common">Root-knot nematode worm</name>
    <dbReference type="NCBI Taxonomy" id="6305"/>
    <lineage>
        <taxon>Eukaryota</taxon>
        <taxon>Metazoa</taxon>
        <taxon>Ecdysozoa</taxon>
        <taxon>Nematoda</taxon>
        <taxon>Chromadorea</taxon>
        <taxon>Rhabditida</taxon>
        <taxon>Tylenchina</taxon>
        <taxon>Tylenchomorpha</taxon>
        <taxon>Tylenchoidea</taxon>
        <taxon>Meloidogynidae</taxon>
        <taxon>Meloidogyninae</taxon>
        <taxon>Meloidogyne</taxon>
    </lineage>
</organism>
<keyword evidence="5" id="KW-0272">Extracellular matrix</keyword>
<dbReference type="GO" id="GO:0045165">
    <property type="term" value="P:cell fate commitment"/>
    <property type="evidence" value="ECO:0007669"/>
    <property type="project" value="TreeGrafter"/>
</dbReference>
<evidence type="ECO:0000256" key="8">
    <source>
        <dbReference type="ARBA" id="ARBA00023288"/>
    </source>
</evidence>
<comment type="subcellular location">
    <subcellularLocation>
        <location evidence="1 9">Secreted</location>
        <location evidence="1 9">Extracellular space</location>
        <location evidence="1 9">Extracellular matrix</location>
    </subcellularLocation>
</comment>
<dbReference type="InterPro" id="IPR005817">
    <property type="entry name" value="Wnt"/>
</dbReference>
<dbReference type="GO" id="GO:0005125">
    <property type="term" value="F:cytokine activity"/>
    <property type="evidence" value="ECO:0007669"/>
    <property type="project" value="TreeGrafter"/>
</dbReference>
<evidence type="ECO:0000313" key="11">
    <source>
        <dbReference type="WBParaSite" id="MhA1_Contig953.frz3.fgene2"/>
    </source>
</evidence>
<evidence type="ECO:0000256" key="4">
    <source>
        <dbReference type="ARBA" id="ARBA00022525"/>
    </source>
</evidence>